<reference evidence="5 6" key="1">
    <citation type="submission" date="2021-06" db="EMBL/GenBank/DDBJ databases">
        <title>Genome-based taxonomic framework of Microbacterium strains isolated from marine environment, the description of four new species and reclassification of four preexisting species.</title>
        <authorList>
            <person name="Lee S.D."/>
            <person name="Kim S.-M."/>
            <person name="Byeon Y.-S."/>
            <person name="Yang H.L."/>
            <person name="Kim I.S."/>
        </authorList>
    </citation>
    <scope>NUCLEOTIDE SEQUENCE [LARGE SCALE GENOMIC DNA]</scope>
    <source>
        <strain evidence="5 6">SSW1-36</strain>
    </source>
</reference>
<dbReference type="RefSeq" id="WP_247956754.1">
    <property type="nucleotide sequence ID" value="NZ_CP078077.1"/>
</dbReference>
<dbReference type="Pfam" id="PF13302">
    <property type="entry name" value="Acetyltransf_3"/>
    <property type="match status" value="1"/>
</dbReference>
<dbReference type="SUPFAM" id="SSF55729">
    <property type="entry name" value="Acyl-CoA N-acyltransferases (Nat)"/>
    <property type="match status" value="1"/>
</dbReference>
<dbReference type="Gene3D" id="3.40.630.30">
    <property type="match status" value="1"/>
</dbReference>
<keyword evidence="1" id="KW-0808">Transferase</keyword>
<keyword evidence="2" id="KW-0012">Acyltransferase</keyword>
<dbReference type="EMBL" id="CP078077">
    <property type="protein sequence ID" value="UPL13482.1"/>
    <property type="molecule type" value="Genomic_DNA"/>
</dbReference>
<proteinExistence type="inferred from homology"/>
<dbReference type="PANTHER" id="PTHR43792:SF8">
    <property type="entry name" value="[RIBOSOMAL PROTEIN US5]-ALANINE N-ACETYLTRANSFERASE"/>
    <property type="match status" value="1"/>
</dbReference>
<sequence length="171" mass="18484">MDELTLRPWGSGDLPLLHRANAPAMTSHLNGSETDAQVEERHARYLRLNASGEAHMSVILEGGVPVGSIGFWPVRWRDTDAWETGWFVLPEAQGRGIAARAVALVVAQARAEAGERRMLTAFPGVDNAASNAVCRRAGFAQVGSLVEEFRGASLEINEWVYDLGEAASENA</sequence>
<protein>
    <submittedName>
        <fullName evidence="5">GNAT family N-acetyltransferase</fullName>
    </submittedName>
</protein>
<accession>A0ABY4IN51</accession>
<dbReference type="InterPro" id="IPR000182">
    <property type="entry name" value="GNAT_dom"/>
</dbReference>
<evidence type="ECO:0000256" key="2">
    <source>
        <dbReference type="ARBA" id="ARBA00023315"/>
    </source>
</evidence>
<dbReference type="PANTHER" id="PTHR43792">
    <property type="entry name" value="GNAT FAMILY, PUTATIVE (AFU_ORTHOLOGUE AFUA_3G00765)-RELATED-RELATED"/>
    <property type="match status" value="1"/>
</dbReference>
<evidence type="ECO:0000256" key="3">
    <source>
        <dbReference type="ARBA" id="ARBA00038502"/>
    </source>
</evidence>
<evidence type="ECO:0000313" key="6">
    <source>
        <dbReference type="Proteomes" id="UP000831963"/>
    </source>
</evidence>
<dbReference type="PROSITE" id="PS51186">
    <property type="entry name" value="GNAT"/>
    <property type="match status" value="1"/>
</dbReference>
<comment type="similarity">
    <text evidence="3">Belongs to the acetyltransferase family. RimJ subfamily.</text>
</comment>
<keyword evidence="6" id="KW-1185">Reference proteome</keyword>
<evidence type="ECO:0000313" key="5">
    <source>
        <dbReference type="EMBL" id="UPL13482.1"/>
    </source>
</evidence>
<gene>
    <name evidence="5" type="ORF">KV396_02915</name>
</gene>
<dbReference type="CDD" id="cd04301">
    <property type="entry name" value="NAT_SF"/>
    <property type="match status" value="1"/>
</dbReference>
<name>A0ABY4IN51_9MICO</name>
<evidence type="ECO:0000259" key="4">
    <source>
        <dbReference type="PROSITE" id="PS51186"/>
    </source>
</evidence>
<dbReference type="InterPro" id="IPR016181">
    <property type="entry name" value="Acyl_CoA_acyltransferase"/>
</dbReference>
<feature type="domain" description="N-acetyltransferase" evidence="4">
    <location>
        <begin position="4"/>
        <end position="161"/>
    </location>
</feature>
<dbReference type="InterPro" id="IPR051531">
    <property type="entry name" value="N-acetyltransferase"/>
</dbReference>
<evidence type="ECO:0000256" key="1">
    <source>
        <dbReference type="ARBA" id="ARBA00022679"/>
    </source>
</evidence>
<organism evidence="5 6">
    <name type="scientific">Microbacterium galbinum</name>
    <dbReference type="NCBI Taxonomy" id="2851646"/>
    <lineage>
        <taxon>Bacteria</taxon>
        <taxon>Bacillati</taxon>
        <taxon>Actinomycetota</taxon>
        <taxon>Actinomycetes</taxon>
        <taxon>Micrococcales</taxon>
        <taxon>Microbacteriaceae</taxon>
        <taxon>Microbacterium</taxon>
    </lineage>
</organism>
<dbReference type="Proteomes" id="UP000831963">
    <property type="component" value="Chromosome"/>
</dbReference>